<reference evidence="6 7" key="1">
    <citation type="journal article" date="2023" name="Environ Microbiome">
        <title>A coral-associated actinobacterium mitigates coral bleaching under heat stress.</title>
        <authorList>
            <person name="Li J."/>
            <person name="Zou Y."/>
            <person name="Li Q."/>
            <person name="Zhang J."/>
            <person name="Bourne D.G."/>
            <person name="Lyu Y."/>
            <person name="Liu C."/>
            <person name="Zhang S."/>
        </authorList>
    </citation>
    <scope>NUCLEOTIDE SEQUENCE [LARGE SCALE GENOMIC DNA]</scope>
    <source>
        <strain evidence="6 7">SCSIO 13291</strain>
    </source>
</reference>
<accession>A0ABZ3C9A1</accession>
<keyword evidence="7" id="KW-1185">Reference proteome</keyword>
<dbReference type="PANTHER" id="PTHR30055:SF234">
    <property type="entry name" value="HTH-TYPE TRANSCRIPTIONAL REGULATOR BETI"/>
    <property type="match status" value="1"/>
</dbReference>
<dbReference type="RefSeq" id="WP_342373075.1">
    <property type="nucleotide sequence ID" value="NZ_CP115965.1"/>
</dbReference>
<dbReference type="PANTHER" id="PTHR30055">
    <property type="entry name" value="HTH-TYPE TRANSCRIPTIONAL REGULATOR RUTR"/>
    <property type="match status" value="1"/>
</dbReference>
<gene>
    <name evidence="6" type="ORF">PCC79_03910</name>
</gene>
<evidence type="ECO:0000259" key="5">
    <source>
        <dbReference type="PROSITE" id="PS50977"/>
    </source>
</evidence>
<evidence type="ECO:0000313" key="7">
    <source>
        <dbReference type="Proteomes" id="UP001434337"/>
    </source>
</evidence>
<evidence type="ECO:0000256" key="3">
    <source>
        <dbReference type="ARBA" id="ARBA00023163"/>
    </source>
</evidence>
<dbReference type="Proteomes" id="UP001434337">
    <property type="component" value="Chromosome"/>
</dbReference>
<keyword evidence="3" id="KW-0804">Transcription</keyword>
<protein>
    <submittedName>
        <fullName evidence="6">TetR/AcrR family transcriptional regulator</fullName>
    </submittedName>
</protein>
<dbReference type="EMBL" id="CP115965">
    <property type="protein sequence ID" value="WZW99354.1"/>
    <property type="molecule type" value="Genomic_DNA"/>
</dbReference>
<dbReference type="SUPFAM" id="SSF46689">
    <property type="entry name" value="Homeodomain-like"/>
    <property type="match status" value="1"/>
</dbReference>
<proteinExistence type="predicted"/>
<feature type="domain" description="HTH tetR-type" evidence="5">
    <location>
        <begin position="6"/>
        <end position="66"/>
    </location>
</feature>
<organism evidence="6 7">
    <name type="scientific">Propioniciclava soli</name>
    <dbReference type="NCBI Taxonomy" id="2775081"/>
    <lineage>
        <taxon>Bacteria</taxon>
        <taxon>Bacillati</taxon>
        <taxon>Actinomycetota</taxon>
        <taxon>Actinomycetes</taxon>
        <taxon>Propionibacteriales</taxon>
        <taxon>Propionibacteriaceae</taxon>
        <taxon>Propioniciclava</taxon>
    </lineage>
</organism>
<feature type="DNA-binding region" description="H-T-H motif" evidence="4">
    <location>
        <begin position="29"/>
        <end position="48"/>
    </location>
</feature>
<dbReference type="InterPro" id="IPR036271">
    <property type="entry name" value="Tet_transcr_reg_TetR-rel_C_sf"/>
</dbReference>
<dbReference type="PRINTS" id="PR00455">
    <property type="entry name" value="HTHTETR"/>
</dbReference>
<evidence type="ECO:0000256" key="2">
    <source>
        <dbReference type="ARBA" id="ARBA00023125"/>
    </source>
</evidence>
<evidence type="ECO:0000256" key="1">
    <source>
        <dbReference type="ARBA" id="ARBA00023015"/>
    </source>
</evidence>
<dbReference type="InterPro" id="IPR009057">
    <property type="entry name" value="Homeodomain-like_sf"/>
</dbReference>
<keyword evidence="2 4" id="KW-0238">DNA-binding</keyword>
<dbReference type="InterPro" id="IPR023772">
    <property type="entry name" value="DNA-bd_HTH_TetR-type_CS"/>
</dbReference>
<keyword evidence="1" id="KW-0805">Transcription regulation</keyword>
<dbReference type="SUPFAM" id="SSF48498">
    <property type="entry name" value="Tetracyclin repressor-like, C-terminal domain"/>
    <property type="match status" value="1"/>
</dbReference>
<evidence type="ECO:0000313" key="6">
    <source>
        <dbReference type="EMBL" id="WZW99354.1"/>
    </source>
</evidence>
<dbReference type="Pfam" id="PF00440">
    <property type="entry name" value="TetR_N"/>
    <property type="match status" value="1"/>
</dbReference>
<dbReference type="InterPro" id="IPR050109">
    <property type="entry name" value="HTH-type_TetR-like_transc_reg"/>
</dbReference>
<name>A0ABZ3C9A1_9ACTN</name>
<dbReference type="Gene3D" id="1.10.357.10">
    <property type="entry name" value="Tetracycline Repressor, domain 2"/>
    <property type="match status" value="1"/>
</dbReference>
<sequence length="187" mass="20099">MTRRKETTRQRIVEAALDLFLAQGFEQTSVAQISEAADIGKGTFFTYFATKQDVLSFLGEQVMAAMTLADAPGAGAAVRLQRVFGAAGDWFVEHEASARQMCIARMSSLGQRDVASSRGPLFSLLGSVVDEGIASGEFRSVDRDAAVTMIASAYFAPVAQWTWEMEGPALPQRLSAQLDLVLAALVS</sequence>
<evidence type="ECO:0000256" key="4">
    <source>
        <dbReference type="PROSITE-ProRule" id="PRU00335"/>
    </source>
</evidence>
<dbReference type="PROSITE" id="PS50977">
    <property type="entry name" value="HTH_TETR_2"/>
    <property type="match status" value="1"/>
</dbReference>
<dbReference type="PROSITE" id="PS01081">
    <property type="entry name" value="HTH_TETR_1"/>
    <property type="match status" value="1"/>
</dbReference>
<dbReference type="InterPro" id="IPR001647">
    <property type="entry name" value="HTH_TetR"/>
</dbReference>